<dbReference type="Proteomes" id="UP001341840">
    <property type="component" value="Unassembled WGS sequence"/>
</dbReference>
<evidence type="ECO:0000256" key="1">
    <source>
        <dbReference type="SAM" id="MobiDB-lite"/>
    </source>
</evidence>
<feature type="non-terminal residue" evidence="2">
    <location>
        <position position="100"/>
    </location>
</feature>
<dbReference type="PANTHER" id="PTHR46328:SF27">
    <property type="entry name" value="OS12G0287500 PROTEIN"/>
    <property type="match status" value="1"/>
</dbReference>
<dbReference type="EMBL" id="JASCZI010001752">
    <property type="protein sequence ID" value="MED6115433.1"/>
    <property type="molecule type" value="Genomic_DNA"/>
</dbReference>
<evidence type="ECO:0008006" key="4">
    <source>
        <dbReference type="Google" id="ProtNLM"/>
    </source>
</evidence>
<feature type="compositionally biased region" description="Polar residues" evidence="1">
    <location>
        <begin position="29"/>
        <end position="42"/>
    </location>
</feature>
<evidence type="ECO:0000313" key="3">
    <source>
        <dbReference type="Proteomes" id="UP001341840"/>
    </source>
</evidence>
<name>A0ABU6QU72_9FABA</name>
<protein>
    <recommendedName>
        <fullName evidence="4">FAR1 domain-containing protein</fullName>
    </recommendedName>
</protein>
<sequence>MMMEVITIDDNVDPLRCDSADFIEHLQEQNIHPPQDMDNSVNPLLEDTHEEPDHTGISEEEIPMKGMCFESLKEAYNFYKDYAKKAGFIIKIRNTNYDNK</sequence>
<accession>A0ABU6QU72</accession>
<dbReference type="PANTHER" id="PTHR46328">
    <property type="entry name" value="FAR-RED IMPAIRED RESPONSIVE (FAR1) FAMILY PROTEIN-RELATED"/>
    <property type="match status" value="1"/>
</dbReference>
<keyword evidence="3" id="KW-1185">Reference proteome</keyword>
<evidence type="ECO:0000313" key="2">
    <source>
        <dbReference type="EMBL" id="MED6115433.1"/>
    </source>
</evidence>
<comment type="caution">
    <text evidence="2">The sequence shown here is derived from an EMBL/GenBank/DDBJ whole genome shotgun (WGS) entry which is preliminary data.</text>
</comment>
<reference evidence="2 3" key="1">
    <citation type="journal article" date="2023" name="Plants (Basel)">
        <title>Bridging the Gap: Combining Genomics and Transcriptomics Approaches to Understand Stylosanthes scabra, an Orphan Legume from the Brazilian Caatinga.</title>
        <authorList>
            <person name="Ferreira-Neto J.R.C."/>
            <person name="da Silva M.D."/>
            <person name="Binneck E."/>
            <person name="de Melo N.F."/>
            <person name="da Silva R.H."/>
            <person name="de Melo A.L.T.M."/>
            <person name="Pandolfi V."/>
            <person name="Bustamante F.O."/>
            <person name="Brasileiro-Vidal A.C."/>
            <person name="Benko-Iseppon A.M."/>
        </authorList>
    </citation>
    <scope>NUCLEOTIDE SEQUENCE [LARGE SCALE GENOMIC DNA]</scope>
    <source>
        <tissue evidence="2">Leaves</tissue>
    </source>
</reference>
<gene>
    <name evidence="2" type="ORF">PIB30_090502</name>
</gene>
<organism evidence="2 3">
    <name type="scientific">Stylosanthes scabra</name>
    <dbReference type="NCBI Taxonomy" id="79078"/>
    <lineage>
        <taxon>Eukaryota</taxon>
        <taxon>Viridiplantae</taxon>
        <taxon>Streptophyta</taxon>
        <taxon>Embryophyta</taxon>
        <taxon>Tracheophyta</taxon>
        <taxon>Spermatophyta</taxon>
        <taxon>Magnoliopsida</taxon>
        <taxon>eudicotyledons</taxon>
        <taxon>Gunneridae</taxon>
        <taxon>Pentapetalae</taxon>
        <taxon>rosids</taxon>
        <taxon>fabids</taxon>
        <taxon>Fabales</taxon>
        <taxon>Fabaceae</taxon>
        <taxon>Papilionoideae</taxon>
        <taxon>50 kb inversion clade</taxon>
        <taxon>dalbergioids sensu lato</taxon>
        <taxon>Dalbergieae</taxon>
        <taxon>Pterocarpus clade</taxon>
        <taxon>Stylosanthes</taxon>
    </lineage>
</organism>
<proteinExistence type="predicted"/>
<feature type="region of interest" description="Disordered" evidence="1">
    <location>
        <begin position="29"/>
        <end position="60"/>
    </location>
</feature>